<dbReference type="KEGG" id="csty:KN1_06720"/>
<name>A0A8D5ZIF7_9CREN</name>
<sequence>MFRVILSYYDFSINASRSPLIRRLIVKFVAVLVVTPSEEKKKV</sequence>
<evidence type="ECO:0000313" key="2">
    <source>
        <dbReference type="Proteomes" id="UP000825123"/>
    </source>
</evidence>
<accession>A0A8D5ZIF7</accession>
<organism evidence="1 2">
    <name type="scientific">Stygiolobus caldivivus</name>
    <dbReference type="NCBI Taxonomy" id="2824673"/>
    <lineage>
        <taxon>Archaea</taxon>
        <taxon>Thermoproteota</taxon>
        <taxon>Thermoprotei</taxon>
        <taxon>Sulfolobales</taxon>
        <taxon>Sulfolobaceae</taxon>
        <taxon>Stygiolobus</taxon>
    </lineage>
</organism>
<gene>
    <name evidence="1" type="ORF">KN1_06720</name>
</gene>
<protein>
    <submittedName>
        <fullName evidence="1">Uncharacterized protein</fullName>
    </submittedName>
</protein>
<dbReference type="Proteomes" id="UP000825123">
    <property type="component" value="Chromosome"/>
</dbReference>
<proteinExistence type="predicted"/>
<dbReference type="EMBL" id="AP024597">
    <property type="protein sequence ID" value="BCU69375.1"/>
    <property type="molecule type" value="Genomic_DNA"/>
</dbReference>
<dbReference type="AlphaFoldDB" id="A0A8D5ZIF7"/>
<keyword evidence="2" id="KW-1185">Reference proteome</keyword>
<evidence type="ECO:0000313" key="1">
    <source>
        <dbReference type="EMBL" id="BCU69375.1"/>
    </source>
</evidence>
<reference evidence="1 2" key="1">
    <citation type="submission" date="2021-04" db="EMBL/GenBank/DDBJ databases">
        <title>Complete genome sequence of Stygiolobus sp. KN-1.</title>
        <authorList>
            <person name="Nakamura K."/>
            <person name="Sakai H."/>
            <person name="Kurosawa N."/>
        </authorList>
    </citation>
    <scope>NUCLEOTIDE SEQUENCE [LARGE SCALE GENOMIC DNA]</scope>
    <source>
        <strain evidence="1 2">KN-1</strain>
    </source>
</reference>